<keyword evidence="6 10" id="KW-0328">Glycosyltransferase</keyword>
<evidence type="ECO:0000256" key="6">
    <source>
        <dbReference type="ARBA" id="ARBA00022676"/>
    </source>
</evidence>
<keyword evidence="12" id="KW-1185">Reference proteome</keyword>
<name>A0A1Y0I8G3_9GAMM</name>
<evidence type="ECO:0000313" key="11">
    <source>
        <dbReference type="EMBL" id="ARU56792.1"/>
    </source>
</evidence>
<dbReference type="InterPro" id="IPR036087">
    <property type="entry name" value="Nict_dMeBzImd_PRibTrfase_sf"/>
</dbReference>
<dbReference type="InterPro" id="IPR003200">
    <property type="entry name" value="Nict_dMeBzImd_PRibTrfase"/>
</dbReference>
<dbReference type="SUPFAM" id="SSF52733">
    <property type="entry name" value="Nicotinate mononucleotide:5,6-dimethylbenzimidazole phosphoribosyltransferase (CobT)"/>
    <property type="match status" value="1"/>
</dbReference>
<comment type="pathway">
    <text evidence="1 10">Nucleoside biosynthesis; alpha-ribazole biosynthesis; alpha-ribazole from 5,6-dimethylbenzimidazole: step 1/2.</text>
</comment>
<dbReference type="KEGG" id="ome:OLMES_2742"/>
<comment type="similarity">
    <text evidence="2 10">Belongs to the CobT family.</text>
</comment>
<protein>
    <recommendedName>
        <fullName evidence="4 10">Nicotinate-nucleotide--dimethylbenzimidazole phosphoribosyltransferase</fullName>
        <shortName evidence="10">NN:DBI PRT</shortName>
        <ecNumber evidence="3 10">2.4.2.21</ecNumber>
    </recommendedName>
    <alternativeName>
        <fullName evidence="8 10">N(1)-alpha-phosphoribosyltransferase</fullName>
    </alternativeName>
</protein>
<dbReference type="Pfam" id="PF02277">
    <property type="entry name" value="DBI_PRT"/>
    <property type="match status" value="1"/>
</dbReference>
<dbReference type="GO" id="GO:0008939">
    <property type="term" value="F:nicotinate-nucleotide-dimethylbenzimidazole phosphoribosyltransferase activity"/>
    <property type="evidence" value="ECO:0007669"/>
    <property type="project" value="UniProtKB-UniRule"/>
</dbReference>
<dbReference type="CDD" id="cd02439">
    <property type="entry name" value="DMB-PRT_CobT"/>
    <property type="match status" value="1"/>
</dbReference>
<reference evidence="11 12" key="1">
    <citation type="submission" date="2017-05" db="EMBL/GenBank/DDBJ databases">
        <title>Genomic insights into alkan degradation activity of Oleiphilus messinensis.</title>
        <authorList>
            <person name="Kozyavkin S.A."/>
            <person name="Slesarev A.I."/>
            <person name="Golyshin P.N."/>
            <person name="Korzhenkov A."/>
            <person name="Golyshina O.N."/>
            <person name="Toshchakov S.V."/>
        </authorList>
    </citation>
    <scope>NUCLEOTIDE SEQUENCE [LARGE SCALE GENOMIC DNA]</scope>
    <source>
        <strain evidence="11 12">ME102</strain>
    </source>
</reference>
<comment type="function">
    <text evidence="10">Catalyzes the synthesis of alpha-ribazole-5'-phosphate from nicotinate mononucleotide (NAMN) and 5,6-dimethylbenzimidazole (DMB).</text>
</comment>
<evidence type="ECO:0000256" key="9">
    <source>
        <dbReference type="ARBA" id="ARBA00047340"/>
    </source>
</evidence>
<dbReference type="PANTHER" id="PTHR43463:SF1">
    <property type="entry name" value="NICOTINATE-NUCLEOTIDE--DIMETHYLBENZIMIDAZOLE PHOSPHORIBOSYLTRANSFERASE"/>
    <property type="match status" value="1"/>
</dbReference>
<dbReference type="OrthoDB" id="9781491at2"/>
<dbReference type="InterPro" id="IPR017846">
    <property type="entry name" value="Nict_dMeBzImd_PRibTrfase_bact"/>
</dbReference>
<dbReference type="NCBIfam" id="NF000996">
    <property type="entry name" value="PRK00105.1"/>
    <property type="match status" value="1"/>
</dbReference>
<evidence type="ECO:0000256" key="8">
    <source>
        <dbReference type="ARBA" id="ARBA00030686"/>
    </source>
</evidence>
<gene>
    <name evidence="10" type="primary">cobT</name>
    <name evidence="11" type="ORF">OLMES_2742</name>
</gene>
<evidence type="ECO:0000256" key="1">
    <source>
        <dbReference type="ARBA" id="ARBA00005049"/>
    </source>
</evidence>
<dbReference type="EMBL" id="CP021425">
    <property type="protein sequence ID" value="ARU56792.1"/>
    <property type="molecule type" value="Genomic_DNA"/>
</dbReference>
<dbReference type="UniPathway" id="UPA00061">
    <property type="reaction ID" value="UER00516"/>
</dbReference>
<sequence length="358" mass="37424">MTLTTSAWHSLPPPALDQQIRTRALEHQAMLTKPPGALGRLEQLAVQFATWQGCLKPKCDEVAIAIFAGDHGIANEGVSAFPQAVTVEMIRNFVNGGAAINVLAKQANANLWIVNVGTVSPLGFEGENLIDATIASGTQNFLVQPAMSESECLSALDAGRRMIQDIVPPGTALFVGGEMGIANTTSASAIASLILDVSPAQLTGAGTGLAEQGIAHKCKIIEQAIQRIKISSQKSDLNTFEILRQVGGFEIAALCGAYIAAAQAGIPSAVDGFIATVAALVAVELNPAVRDWLIFSHQSEEKGHQIVLAHLGVDPLLNLKMRLGEGSGAALAISVIRSALALHAEMATFEEAAVSNQK</sequence>
<proteinExistence type="inferred from homology"/>
<evidence type="ECO:0000256" key="4">
    <source>
        <dbReference type="ARBA" id="ARBA00015486"/>
    </source>
</evidence>
<dbReference type="InterPro" id="IPR023195">
    <property type="entry name" value="Nict_dMeBzImd_PRibTrfase_N"/>
</dbReference>
<evidence type="ECO:0000256" key="3">
    <source>
        <dbReference type="ARBA" id="ARBA00011991"/>
    </source>
</evidence>
<evidence type="ECO:0000313" key="12">
    <source>
        <dbReference type="Proteomes" id="UP000196027"/>
    </source>
</evidence>
<accession>A0A1Y0I8G3</accession>
<evidence type="ECO:0000256" key="5">
    <source>
        <dbReference type="ARBA" id="ARBA00022573"/>
    </source>
</evidence>
<keyword evidence="5 10" id="KW-0169">Cobalamin biosynthesis</keyword>
<evidence type="ECO:0000256" key="7">
    <source>
        <dbReference type="ARBA" id="ARBA00022679"/>
    </source>
</evidence>
<dbReference type="Proteomes" id="UP000196027">
    <property type="component" value="Chromosome"/>
</dbReference>
<dbReference type="EC" id="2.4.2.21" evidence="3 10"/>
<dbReference type="GO" id="GO:0009236">
    <property type="term" value="P:cobalamin biosynthetic process"/>
    <property type="evidence" value="ECO:0007669"/>
    <property type="project" value="UniProtKB-UniRule"/>
</dbReference>
<dbReference type="RefSeq" id="WP_087461752.1">
    <property type="nucleotide sequence ID" value="NZ_CP021425.1"/>
</dbReference>
<keyword evidence="7 10" id="KW-0808">Transferase</keyword>
<dbReference type="HAMAP" id="MF_00230">
    <property type="entry name" value="CobT"/>
    <property type="match status" value="1"/>
</dbReference>
<comment type="catalytic activity">
    <reaction evidence="9 10">
        <text>5,6-dimethylbenzimidazole + nicotinate beta-D-ribonucleotide = alpha-ribazole 5'-phosphate + nicotinate + H(+)</text>
        <dbReference type="Rhea" id="RHEA:11196"/>
        <dbReference type="ChEBI" id="CHEBI:15378"/>
        <dbReference type="ChEBI" id="CHEBI:15890"/>
        <dbReference type="ChEBI" id="CHEBI:32544"/>
        <dbReference type="ChEBI" id="CHEBI:57502"/>
        <dbReference type="ChEBI" id="CHEBI:57918"/>
        <dbReference type="EC" id="2.4.2.21"/>
    </reaction>
</comment>
<dbReference type="AlphaFoldDB" id="A0A1Y0I8G3"/>
<dbReference type="FunFam" id="3.40.50.10210:FF:000001">
    <property type="entry name" value="Nicotinate-nucleotide--dimethylbenzimidazole phosphoribosyltransferase"/>
    <property type="match status" value="1"/>
</dbReference>
<dbReference type="PANTHER" id="PTHR43463">
    <property type="entry name" value="NICOTINATE-NUCLEOTIDE--DIMETHYLBENZIMIDAZOLE PHOSPHORIBOSYLTRANSFERASE"/>
    <property type="match status" value="1"/>
</dbReference>
<dbReference type="Gene3D" id="3.40.50.10210">
    <property type="match status" value="1"/>
</dbReference>
<dbReference type="Gene3D" id="1.10.1610.10">
    <property type="match status" value="1"/>
</dbReference>
<dbReference type="NCBIfam" id="TIGR03160">
    <property type="entry name" value="cobT_DBIPRT"/>
    <property type="match status" value="1"/>
</dbReference>
<organism evidence="11 12">
    <name type="scientific">Oleiphilus messinensis</name>
    <dbReference type="NCBI Taxonomy" id="141451"/>
    <lineage>
        <taxon>Bacteria</taxon>
        <taxon>Pseudomonadati</taxon>
        <taxon>Pseudomonadota</taxon>
        <taxon>Gammaproteobacteria</taxon>
        <taxon>Oceanospirillales</taxon>
        <taxon>Oleiphilaceae</taxon>
        <taxon>Oleiphilus</taxon>
    </lineage>
</organism>
<evidence type="ECO:0000256" key="2">
    <source>
        <dbReference type="ARBA" id="ARBA00007110"/>
    </source>
</evidence>
<evidence type="ECO:0000256" key="10">
    <source>
        <dbReference type="HAMAP-Rule" id="MF_00230"/>
    </source>
</evidence>
<feature type="active site" description="Proton acceptor" evidence="10">
    <location>
        <position position="325"/>
    </location>
</feature>